<dbReference type="Proteomes" id="UP001140453">
    <property type="component" value="Unassembled WGS sequence"/>
</dbReference>
<evidence type="ECO:0000313" key="2">
    <source>
        <dbReference type="Proteomes" id="UP001140453"/>
    </source>
</evidence>
<dbReference type="PANTHER" id="PTHR32387">
    <property type="entry name" value="WU:FJ29H11"/>
    <property type="match status" value="1"/>
</dbReference>
<accession>A0A9W8YJY7</accession>
<protein>
    <submittedName>
        <fullName evidence="1">Uncharacterized protein</fullName>
    </submittedName>
</protein>
<dbReference type="EMBL" id="JAPEVB010000007">
    <property type="protein sequence ID" value="KAJ4385381.1"/>
    <property type="molecule type" value="Genomic_DNA"/>
</dbReference>
<dbReference type="InterPro" id="IPR036890">
    <property type="entry name" value="HATPase_C_sf"/>
</dbReference>
<dbReference type="OrthoDB" id="1262810at2759"/>
<dbReference type="AlphaFoldDB" id="A0A9W8YJY7"/>
<evidence type="ECO:0000313" key="1">
    <source>
        <dbReference type="EMBL" id="KAJ4385381.1"/>
    </source>
</evidence>
<proteinExistence type="predicted"/>
<dbReference type="NCBIfam" id="NF047352">
    <property type="entry name" value="P_loop_sacsin"/>
    <property type="match status" value="1"/>
</dbReference>
<name>A0A9W8YJY7_9PEZI</name>
<dbReference type="SUPFAM" id="SSF55874">
    <property type="entry name" value="ATPase domain of HSP90 chaperone/DNA topoisomerase II/histidine kinase"/>
    <property type="match status" value="1"/>
</dbReference>
<keyword evidence="2" id="KW-1185">Reference proteome</keyword>
<reference evidence="1" key="1">
    <citation type="submission" date="2022-10" db="EMBL/GenBank/DDBJ databases">
        <title>Tapping the CABI collections for fungal endophytes: first genome assemblies for Collariella, Neodidymelliopsis, Ascochyta clinopodiicola, Didymella pomorum, Didymosphaeria variabile, Neocosmospora piperis and Neocucurbitaria cava.</title>
        <authorList>
            <person name="Hill R."/>
        </authorList>
    </citation>
    <scope>NUCLEOTIDE SEQUENCE</scope>
    <source>
        <strain evidence="1">IMI 355082</strain>
    </source>
</reference>
<dbReference type="Gene3D" id="3.30.565.10">
    <property type="entry name" value="Histidine kinase-like ATPase, C-terminal domain"/>
    <property type="match status" value="1"/>
</dbReference>
<gene>
    <name evidence="1" type="ORF">N0V93_009808</name>
</gene>
<organism evidence="1 2">
    <name type="scientific">Gnomoniopsis smithogilvyi</name>
    <dbReference type="NCBI Taxonomy" id="1191159"/>
    <lineage>
        <taxon>Eukaryota</taxon>
        <taxon>Fungi</taxon>
        <taxon>Dikarya</taxon>
        <taxon>Ascomycota</taxon>
        <taxon>Pezizomycotina</taxon>
        <taxon>Sordariomycetes</taxon>
        <taxon>Sordariomycetidae</taxon>
        <taxon>Diaporthales</taxon>
        <taxon>Gnomoniaceae</taxon>
        <taxon>Gnomoniopsis</taxon>
    </lineage>
</organism>
<dbReference type="InterPro" id="IPR052957">
    <property type="entry name" value="Auxin_embryo_med"/>
</dbReference>
<sequence>MSIHPDRSSAQELVHQIAKDHGYLGEEKLSSIEPVLRREIEEAFLKKDLLIGDTVITLAKNLYTSKACFVFELLQNADDNNYTKARAEGDLPYVSFSIYPHQIVLECNEDGFTAENLAAICAVGKSSKKGVQGYIGEKGIGFKSTGQSGMGMISPIWEDANEELPSPMTKIILYLHETGDETILAKARETIQEQFEEL</sequence>
<comment type="caution">
    <text evidence="1">The sequence shown here is derived from an EMBL/GenBank/DDBJ whole genome shotgun (WGS) entry which is preliminary data.</text>
</comment>
<dbReference type="PANTHER" id="PTHR32387:SF0">
    <property type="entry name" value="PROTEIN NO VEIN"/>
    <property type="match status" value="1"/>
</dbReference>